<comment type="caution">
    <text evidence="1">The sequence shown here is derived from an EMBL/GenBank/DDBJ whole genome shotgun (WGS) entry which is preliminary data.</text>
</comment>
<evidence type="ECO:0000313" key="1">
    <source>
        <dbReference type="EMBL" id="KJK36223.1"/>
    </source>
</evidence>
<name>A0A0F0GFX5_LENAE</name>
<dbReference type="RefSeq" id="WP_045317464.1">
    <property type="nucleotide sequence ID" value="NZ_JYJG01000433.1"/>
</dbReference>
<reference evidence="1 2" key="1">
    <citation type="submission" date="2015-02" db="EMBL/GenBank/DDBJ databases">
        <authorList>
            <person name="Ju K.-S."/>
            <person name="Doroghazi J.R."/>
            <person name="Metcalf W."/>
        </authorList>
    </citation>
    <scope>NUCLEOTIDE SEQUENCE [LARGE SCALE GENOMIC DNA]</scope>
    <source>
        <strain evidence="1 2">NRRL B-16140</strain>
    </source>
</reference>
<keyword evidence="2" id="KW-1185">Reference proteome</keyword>
<dbReference type="AlphaFoldDB" id="A0A0F0GFX5"/>
<sequence length="200" mass="21464">MADFSQEDLDELMGDVLDGGADEESVAALPQLASLVDDPELGRQAVALAGAIMASGAARDEHLANIFLAASNRLLPEADDYYAYLLAGQLAFEGTKHWPRLAQGLDLRYYDVPCPSCGTNISLVFELAIAKASYIDDIGDTSPLQPLDADALTGIARRLYDTASAHGRERVMEAIRYMFGRATCPLCATEFTVSDQVLGS</sequence>
<evidence type="ECO:0000313" key="2">
    <source>
        <dbReference type="Proteomes" id="UP000033393"/>
    </source>
</evidence>
<gene>
    <name evidence="1" type="ORF">UK23_42340</name>
</gene>
<dbReference type="PATRIC" id="fig|68170.10.peg.1571"/>
<proteinExistence type="predicted"/>
<dbReference type="EMBL" id="JYJG01000433">
    <property type="protein sequence ID" value="KJK36223.1"/>
    <property type="molecule type" value="Genomic_DNA"/>
</dbReference>
<organism evidence="1 2">
    <name type="scientific">Lentzea aerocolonigenes</name>
    <name type="common">Lechevalieria aerocolonigenes</name>
    <name type="synonym">Saccharothrix aerocolonigenes</name>
    <dbReference type="NCBI Taxonomy" id="68170"/>
    <lineage>
        <taxon>Bacteria</taxon>
        <taxon>Bacillati</taxon>
        <taxon>Actinomycetota</taxon>
        <taxon>Actinomycetes</taxon>
        <taxon>Pseudonocardiales</taxon>
        <taxon>Pseudonocardiaceae</taxon>
        <taxon>Lentzea</taxon>
    </lineage>
</organism>
<accession>A0A0F0GFX5</accession>
<dbReference type="Proteomes" id="UP000033393">
    <property type="component" value="Unassembled WGS sequence"/>
</dbReference>
<protein>
    <submittedName>
        <fullName evidence="1">Uncharacterized protein</fullName>
    </submittedName>
</protein>
<dbReference type="OrthoDB" id="796912at2"/>